<dbReference type="Pfam" id="PF00439">
    <property type="entry name" value="Bromodomain"/>
    <property type="match status" value="1"/>
</dbReference>
<dbReference type="CDD" id="cd02337">
    <property type="entry name" value="ZZ_CBP"/>
    <property type="match status" value="1"/>
</dbReference>
<dbReference type="GO" id="GO:0003713">
    <property type="term" value="F:transcription coactivator activity"/>
    <property type="evidence" value="ECO:0007669"/>
    <property type="project" value="TreeGrafter"/>
</dbReference>
<organism evidence="34 35">
    <name type="scientific">Nephila pilipes</name>
    <name type="common">Giant wood spider</name>
    <name type="synonym">Nephila maculata</name>
    <dbReference type="NCBI Taxonomy" id="299642"/>
    <lineage>
        <taxon>Eukaryota</taxon>
        <taxon>Metazoa</taxon>
        <taxon>Ecdysozoa</taxon>
        <taxon>Arthropoda</taxon>
        <taxon>Chelicerata</taxon>
        <taxon>Arachnida</taxon>
        <taxon>Araneae</taxon>
        <taxon>Araneomorphae</taxon>
        <taxon>Entelegynae</taxon>
        <taxon>Araneoidea</taxon>
        <taxon>Nephilidae</taxon>
        <taxon>Nephila</taxon>
    </lineage>
</organism>
<dbReference type="SUPFAM" id="SSF57933">
    <property type="entry name" value="TAZ domain"/>
    <property type="match status" value="2"/>
</dbReference>
<dbReference type="Pfam" id="PF02172">
    <property type="entry name" value="KIX"/>
    <property type="match status" value="1"/>
</dbReference>
<feature type="region of interest" description="Disordered" evidence="28">
    <location>
        <begin position="1489"/>
        <end position="1532"/>
    </location>
</feature>
<keyword evidence="7" id="KW-0597">Phosphoprotein</keyword>
<keyword evidence="4" id="KW-0488">Methylation</keyword>
<dbReference type="PANTHER" id="PTHR13808">
    <property type="entry name" value="CBP/P300-RELATED"/>
    <property type="match status" value="1"/>
</dbReference>
<dbReference type="InterPro" id="IPR009110">
    <property type="entry name" value="Nuc_rcpt_coact"/>
</dbReference>
<name>A0A8X6MTU3_NEPPI</name>
<dbReference type="SMART" id="SM00297">
    <property type="entry name" value="BROMO"/>
    <property type="match status" value="1"/>
</dbReference>
<dbReference type="Gene3D" id="2.10.110.40">
    <property type="match status" value="1"/>
</dbReference>
<dbReference type="GO" id="GO:0045944">
    <property type="term" value="P:positive regulation of transcription by RNA polymerase II"/>
    <property type="evidence" value="ECO:0007669"/>
    <property type="project" value="UniProtKB-ARBA"/>
</dbReference>
<evidence type="ECO:0000256" key="24">
    <source>
        <dbReference type="PROSITE-ProRule" id="PRU00035"/>
    </source>
</evidence>
<dbReference type="PROSITE" id="PS50134">
    <property type="entry name" value="ZF_TAZ"/>
    <property type="match status" value="2"/>
</dbReference>
<comment type="catalytic activity">
    <reaction evidence="23">
        <text>L-lysyl-[protein] + acetyl-CoA = N(6)-acetyl-L-lysyl-[protein] + CoA + H(+)</text>
        <dbReference type="Rhea" id="RHEA:45948"/>
        <dbReference type="Rhea" id="RHEA-COMP:9752"/>
        <dbReference type="Rhea" id="RHEA-COMP:10731"/>
        <dbReference type="ChEBI" id="CHEBI:15378"/>
        <dbReference type="ChEBI" id="CHEBI:29969"/>
        <dbReference type="ChEBI" id="CHEBI:57287"/>
        <dbReference type="ChEBI" id="CHEBI:57288"/>
        <dbReference type="ChEBI" id="CHEBI:61930"/>
        <dbReference type="EC" id="2.3.1.48"/>
    </reaction>
</comment>
<dbReference type="SUPFAM" id="SSF57850">
    <property type="entry name" value="RING/U-box"/>
    <property type="match status" value="1"/>
</dbReference>
<dbReference type="PROSITE" id="PS50952">
    <property type="entry name" value="KIX"/>
    <property type="match status" value="1"/>
</dbReference>
<evidence type="ECO:0000259" key="32">
    <source>
        <dbReference type="PROSITE" id="PS50952"/>
    </source>
</evidence>
<evidence type="ECO:0000256" key="13">
    <source>
        <dbReference type="ARBA" id="ARBA00022843"/>
    </source>
</evidence>
<dbReference type="GO" id="GO:0140297">
    <property type="term" value="F:DNA-binding transcription factor binding"/>
    <property type="evidence" value="ECO:0007669"/>
    <property type="project" value="UniProtKB-ARBA"/>
</dbReference>
<feature type="compositionally biased region" description="Low complexity" evidence="28">
    <location>
        <begin position="2052"/>
        <end position="2088"/>
    </location>
</feature>
<evidence type="ECO:0000256" key="17">
    <source>
        <dbReference type="ARBA" id="ARBA00023117"/>
    </source>
</evidence>
<evidence type="ECO:0000256" key="15">
    <source>
        <dbReference type="ARBA" id="ARBA00022990"/>
    </source>
</evidence>
<dbReference type="CDD" id="cd15802">
    <property type="entry name" value="RING_CBP-p300"/>
    <property type="match status" value="1"/>
</dbReference>
<dbReference type="InterPro" id="IPR043145">
    <property type="entry name" value="Znf_ZZ_sf"/>
</dbReference>
<accession>A0A8X6MTU3</accession>
<feature type="domain" description="Bromo" evidence="29">
    <location>
        <begin position="1013"/>
        <end position="1085"/>
    </location>
</feature>
<dbReference type="FunFam" id="3.30.40.10:FF:000034">
    <property type="entry name" value="Histone acetyltransferase p300"/>
    <property type="match status" value="1"/>
</dbReference>
<feature type="compositionally biased region" description="Polar residues" evidence="28">
    <location>
        <begin position="978"/>
        <end position="989"/>
    </location>
</feature>
<keyword evidence="16" id="KW-0805">Transcription regulation</keyword>
<feature type="zinc finger region" description="TAZ-type" evidence="25">
    <location>
        <begin position="73"/>
        <end position="160"/>
    </location>
</feature>
<dbReference type="CDD" id="cd20910">
    <property type="entry name" value="NCBD_CREBBP-p300_like"/>
    <property type="match status" value="1"/>
</dbReference>
<dbReference type="Proteomes" id="UP000887013">
    <property type="component" value="Unassembled WGS sequence"/>
</dbReference>
<feature type="zinc finger region" description="TAZ-type" evidence="25">
    <location>
        <begin position="1683"/>
        <end position="1764"/>
    </location>
</feature>
<dbReference type="SMART" id="SM01250">
    <property type="entry name" value="KAT11"/>
    <property type="match status" value="1"/>
</dbReference>
<dbReference type="GO" id="GO:0005737">
    <property type="term" value="C:cytoplasm"/>
    <property type="evidence" value="ECO:0007669"/>
    <property type="project" value="UniProtKB-SubCell"/>
</dbReference>
<feature type="region of interest" description="Disordered" evidence="28">
    <location>
        <begin position="1792"/>
        <end position="1832"/>
    </location>
</feature>
<dbReference type="Pfam" id="PF23570">
    <property type="entry name" value="PHD_P300"/>
    <property type="match status" value="1"/>
</dbReference>
<keyword evidence="6" id="KW-1017">Isopeptide bond</keyword>
<evidence type="ECO:0000256" key="4">
    <source>
        <dbReference type="ARBA" id="ARBA00022481"/>
    </source>
</evidence>
<reference evidence="34" key="1">
    <citation type="submission" date="2020-08" db="EMBL/GenBank/DDBJ databases">
        <title>Multicomponent nature underlies the extraordinary mechanical properties of spider dragline silk.</title>
        <authorList>
            <person name="Kono N."/>
            <person name="Nakamura H."/>
            <person name="Mori M."/>
            <person name="Yoshida Y."/>
            <person name="Ohtoshi R."/>
            <person name="Malay A.D."/>
            <person name="Moran D.A.P."/>
            <person name="Tomita M."/>
            <person name="Numata K."/>
            <person name="Arakawa K."/>
        </authorList>
    </citation>
    <scope>NUCLEOTIDE SEQUENCE</scope>
</reference>
<keyword evidence="12 25" id="KW-0862">Zinc</keyword>
<dbReference type="InterPro" id="IPR056484">
    <property type="entry name" value="PHD_P300"/>
</dbReference>
<feature type="domain" description="TAZ-type" evidence="30">
    <location>
        <begin position="73"/>
        <end position="160"/>
    </location>
</feature>
<evidence type="ECO:0000313" key="35">
    <source>
        <dbReference type="Proteomes" id="UP000887013"/>
    </source>
</evidence>
<dbReference type="InterPro" id="IPR000433">
    <property type="entry name" value="Znf_ZZ"/>
</dbReference>
<dbReference type="InterPro" id="IPR001487">
    <property type="entry name" value="Bromodomain"/>
</dbReference>
<feature type="domain" description="TAZ-type" evidence="30">
    <location>
        <begin position="1683"/>
        <end position="1764"/>
    </location>
</feature>
<feature type="domain" description="CBP/p300-type HAT" evidence="33">
    <location>
        <begin position="1233"/>
        <end position="1619"/>
    </location>
</feature>
<keyword evidence="13" id="KW-0832">Ubl conjugation</keyword>
<comment type="catalytic activity">
    <reaction evidence="22">
        <text>(S)-lactoyl-CoA + L-lysyl-[protein] = N(6)-[(S)-lactoyl]-L-lysyl-[protein] + CoA + H(+)</text>
        <dbReference type="Rhea" id="RHEA:61996"/>
        <dbReference type="Rhea" id="RHEA-COMP:9752"/>
        <dbReference type="Rhea" id="RHEA-COMP:19466"/>
        <dbReference type="ChEBI" id="CHEBI:15378"/>
        <dbReference type="ChEBI" id="CHEBI:29969"/>
        <dbReference type="ChEBI" id="CHEBI:57287"/>
        <dbReference type="ChEBI" id="CHEBI:231527"/>
        <dbReference type="ChEBI" id="CHEBI:231528"/>
    </reaction>
    <physiologicalReaction direction="left-to-right" evidence="22">
        <dbReference type="Rhea" id="RHEA:61997"/>
    </physiologicalReaction>
</comment>
<dbReference type="Gene3D" id="3.30.40.10">
    <property type="entry name" value="Zinc/RING finger domain, C3HC4 (zinc finger)"/>
    <property type="match status" value="1"/>
</dbReference>
<feature type="coiled-coil region" evidence="27">
    <location>
        <begin position="1458"/>
        <end position="1485"/>
    </location>
</feature>
<keyword evidence="11 26" id="KW-0863">Zinc-finger</keyword>
<gene>
    <name evidence="34" type="primary">CREBBP</name>
    <name evidence="34" type="ORF">NPIL_602601</name>
</gene>
<evidence type="ECO:0000256" key="23">
    <source>
        <dbReference type="ARBA" id="ARBA00048017"/>
    </source>
</evidence>
<dbReference type="Gene3D" id="1.20.920.10">
    <property type="entry name" value="Bromodomain-like"/>
    <property type="match status" value="1"/>
</dbReference>
<evidence type="ECO:0000256" key="18">
    <source>
        <dbReference type="ARBA" id="ARBA00023159"/>
    </source>
</evidence>
<dbReference type="GO" id="GO:0008270">
    <property type="term" value="F:zinc ion binding"/>
    <property type="evidence" value="ECO:0007669"/>
    <property type="project" value="UniProtKB-KW"/>
</dbReference>
<evidence type="ECO:0000259" key="30">
    <source>
        <dbReference type="PROSITE" id="PS50134"/>
    </source>
</evidence>
<evidence type="ECO:0000256" key="8">
    <source>
        <dbReference type="ARBA" id="ARBA00022679"/>
    </source>
</evidence>
<dbReference type="FunFam" id="1.20.920.10:FF:000001">
    <property type="entry name" value="Histone acetyltransferase p300"/>
    <property type="match status" value="1"/>
</dbReference>
<dbReference type="InterPro" id="IPR010303">
    <property type="entry name" value="RING_CBP-p300"/>
</dbReference>
<dbReference type="Gene3D" id="1.20.1020.10">
    <property type="entry name" value="TAZ domain"/>
    <property type="match status" value="2"/>
</dbReference>
<dbReference type="InterPro" id="IPR003101">
    <property type="entry name" value="KIX_dom"/>
</dbReference>
<dbReference type="OrthoDB" id="6428455at2759"/>
<dbReference type="EMBL" id="BMAW01097065">
    <property type="protein sequence ID" value="GFS77673.1"/>
    <property type="molecule type" value="Genomic_DNA"/>
</dbReference>
<dbReference type="GO" id="GO:0005667">
    <property type="term" value="C:transcription regulator complex"/>
    <property type="evidence" value="ECO:0007669"/>
    <property type="project" value="TreeGrafter"/>
</dbReference>
<dbReference type="Gene3D" id="1.10.246.20">
    <property type="entry name" value="Coactivator CBP, KIX domain"/>
    <property type="match status" value="1"/>
</dbReference>
<dbReference type="InterPro" id="IPR038547">
    <property type="entry name" value="RING_CBP-p300_sf"/>
</dbReference>
<feature type="compositionally biased region" description="Polar residues" evidence="28">
    <location>
        <begin position="959"/>
        <end position="968"/>
    </location>
</feature>
<keyword evidence="20" id="KW-0539">Nucleus</keyword>
<comment type="caution">
    <text evidence="34">The sequence shown here is derived from an EMBL/GenBank/DDBJ whole genome shotgun (WGS) entry which is preliminary data.</text>
</comment>
<dbReference type="PROSITE" id="PS50014">
    <property type="entry name" value="BROMODOMAIN_2"/>
    <property type="match status" value="1"/>
</dbReference>
<dbReference type="Pfam" id="PF06001">
    <property type="entry name" value="RING_CBP-p300"/>
    <property type="match status" value="1"/>
</dbReference>
<dbReference type="SUPFAM" id="SSF69125">
    <property type="entry name" value="Nuclear receptor coactivator interlocking domain"/>
    <property type="match status" value="1"/>
</dbReference>
<evidence type="ECO:0000256" key="2">
    <source>
        <dbReference type="ARBA" id="ARBA00004496"/>
    </source>
</evidence>
<dbReference type="InterPro" id="IPR036529">
    <property type="entry name" value="KIX_dom_sf"/>
</dbReference>
<dbReference type="SMART" id="SM00551">
    <property type="entry name" value="ZnF_TAZ"/>
    <property type="match status" value="2"/>
</dbReference>
<evidence type="ECO:0000256" key="16">
    <source>
        <dbReference type="ARBA" id="ARBA00023015"/>
    </source>
</evidence>
<dbReference type="GO" id="GO:0004402">
    <property type="term" value="F:histone acetyltransferase activity"/>
    <property type="evidence" value="ECO:0007669"/>
    <property type="project" value="InterPro"/>
</dbReference>
<keyword evidence="8" id="KW-0808">Transferase</keyword>
<feature type="compositionally biased region" description="Low complexity" evidence="28">
    <location>
        <begin position="2109"/>
        <end position="2136"/>
    </location>
</feature>
<evidence type="ECO:0000256" key="12">
    <source>
        <dbReference type="ARBA" id="ARBA00022833"/>
    </source>
</evidence>
<evidence type="ECO:0000256" key="10">
    <source>
        <dbReference type="ARBA" id="ARBA00022737"/>
    </source>
</evidence>
<feature type="compositionally biased region" description="Low complexity" evidence="28">
    <location>
        <begin position="748"/>
        <end position="759"/>
    </location>
</feature>
<evidence type="ECO:0000256" key="20">
    <source>
        <dbReference type="ARBA" id="ARBA00023242"/>
    </source>
</evidence>
<keyword evidence="9 25" id="KW-0479">Metal-binding</keyword>
<keyword evidence="18" id="KW-0010">Activator</keyword>
<keyword evidence="27" id="KW-0175">Coiled coil</keyword>
<evidence type="ECO:0000256" key="3">
    <source>
        <dbReference type="ARBA" id="ARBA00013184"/>
    </source>
</evidence>
<dbReference type="CDD" id="cd05495">
    <property type="entry name" value="Bromo_cbp_like"/>
    <property type="match status" value="1"/>
</dbReference>
<keyword evidence="5" id="KW-0963">Cytoplasm</keyword>
<evidence type="ECO:0000256" key="14">
    <source>
        <dbReference type="ARBA" id="ARBA00022853"/>
    </source>
</evidence>
<dbReference type="SMART" id="SM00291">
    <property type="entry name" value="ZnF_ZZ"/>
    <property type="match status" value="1"/>
</dbReference>
<evidence type="ECO:0000256" key="27">
    <source>
        <dbReference type="SAM" id="Coils"/>
    </source>
</evidence>
<feature type="compositionally biased region" description="Polar residues" evidence="28">
    <location>
        <begin position="1792"/>
        <end position="1820"/>
    </location>
</feature>
<dbReference type="PROSITE" id="PS01357">
    <property type="entry name" value="ZF_ZZ_1"/>
    <property type="match status" value="1"/>
</dbReference>
<comment type="subcellular location">
    <subcellularLocation>
        <location evidence="2">Cytoplasm</location>
    </subcellularLocation>
    <subcellularLocation>
        <location evidence="1">Nucleus</location>
    </subcellularLocation>
</comment>
<dbReference type="PANTHER" id="PTHR13808:SF1">
    <property type="entry name" value="HISTONE ACETYLTRANSFERASE"/>
    <property type="match status" value="1"/>
</dbReference>
<feature type="region of interest" description="Disordered" evidence="28">
    <location>
        <begin position="729"/>
        <end position="796"/>
    </location>
</feature>
<dbReference type="InterPro" id="IPR035898">
    <property type="entry name" value="TAZ_dom_sf"/>
</dbReference>
<evidence type="ECO:0000256" key="1">
    <source>
        <dbReference type="ARBA" id="ARBA00004123"/>
    </source>
</evidence>
<evidence type="ECO:0000256" key="11">
    <source>
        <dbReference type="ARBA" id="ARBA00022771"/>
    </source>
</evidence>
<evidence type="ECO:0000256" key="22">
    <source>
        <dbReference type="ARBA" id="ARBA00047411"/>
    </source>
</evidence>
<dbReference type="CDD" id="cd15557">
    <property type="entry name" value="PHD_CBP_p300"/>
    <property type="match status" value="1"/>
</dbReference>
<dbReference type="Pfam" id="PF00569">
    <property type="entry name" value="ZZ"/>
    <property type="match status" value="1"/>
</dbReference>
<evidence type="ECO:0000259" key="33">
    <source>
        <dbReference type="PROSITE" id="PS51727"/>
    </source>
</evidence>
<feature type="compositionally biased region" description="Polar residues" evidence="28">
    <location>
        <begin position="2029"/>
        <end position="2038"/>
    </location>
</feature>
<evidence type="ECO:0000256" key="9">
    <source>
        <dbReference type="ARBA" id="ARBA00022723"/>
    </source>
</evidence>
<feature type="compositionally biased region" description="Polar residues" evidence="28">
    <location>
        <begin position="784"/>
        <end position="796"/>
    </location>
</feature>
<evidence type="ECO:0000259" key="31">
    <source>
        <dbReference type="PROSITE" id="PS50135"/>
    </source>
</evidence>
<evidence type="ECO:0000256" key="25">
    <source>
        <dbReference type="PROSITE-ProRule" id="PRU00203"/>
    </source>
</evidence>
<dbReference type="SUPFAM" id="SSF47370">
    <property type="entry name" value="Bromodomain"/>
    <property type="match status" value="1"/>
</dbReference>
<keyword evidence="17 24" id="KW-0103">Bromodomain</keyword>
<dbReference type="InterPro" id="IPR013178">
    <property type="entry name" value="Histone_AcTrfase_Rtt109/CBP"/>
</dbReference>
<feature type="compositionally biased region" description="Polar residues" evidence="28">
    <location>
        <begin position="25"/>
        <end position="41"/>
    </location>
</feature>
<dbReference type="GO" id="GO:0031490">
    <property type="term" value="F:chromatin DNA binding"/>
    <property type="evidence" value="ECO:0007669"/>
    <property type="project" value="TreeGrafter"/>
</dbReference>
<dbReference type="GO" id="GO:0000123">
    <property type="term" value="C:histone acetyltransferase complex"/>
    <property type="evidence" value="ECO:0007669"/>
    <property type="project" value="TreeGrafter"/>
</dbReference>
<evidence type="ECO:0000256" key="5">
    <source>
        <dbReference type="ARBA" id="ARBA00022490"/>
    </source>
</evidence>
<evidence type="ECO:0000256" key="7">
    <source>
        <dbReference type="ARBA" id="ARBA00022553"/>
    </source>
</evidence>
<evidence type="ECO:0000256" key="26">
    <source>
        <dbReference type="PROSITE-ProRule" id="PRU00228"/>
    </source>
</evidence>
<dbReference type="FunFam" id="3.30.60.90:FF:000003">
    <property type="entry name" value="E1A binding protein p300"/>
    <property type="match status" value="1"/>
</dbReference>
<protein>
    <recommendedName>
        <fullName evidence="3">histone acetyltransferase</fullName>
        <ecNumber evidence="3">2.3.1.48</ecNumber>
    </recommendedName>
</protein>
<feature type="compositionally biased region" description="Low complexity" evidence="28">
    <location>
        <begin position="2154"/>
        <end position="2176"/>
    </location>
</feature>
<feature type="region of interest" description="Disordered" evidence="28">
    <location>
        <begin position="394"/>
        <end position="447"/>
    </location>
</feature>
<feature type="region of interest" description="Disordered" evidence="28">
    <location>
        <begin position="951"/>
        <end position="990"/>
    </location>
</feature>
<keyword evidence="35" id="KW-1185">Reference proteome</keyword>
<keyword evidence="21" id="KW-0012">Acyltransferase</keyword>
<evidence type="ECO:0000256" key="28">
    <source>
        <dbReference type="SAM" id="MobiDB-lite"/>
    </source>
</evidence>
<dbReference type="GO" id="GO:0031981">
    <property type="term" value="C:nuclear lumen"/>
    <property type="evidence" value="ECO:0007669"/>
    <property type="project" value="UniProtKB-ARBA"/>
</dbReference>
<feature type="region of interest" description="Disordered" evidence="28">
    <location>
        <begin position="25"/>
        <end position="49"/>
    </location>
</feature>
<proteinExistence type="predicted"/>
<evidence type="ECO:0000256" key="21">
    <source>
        <dbReference type="ARBA" id="ARBA00023315"/>
    </source>
</evidence>
<dbReference type="InterPro" id="IPR000197">
    <property type="entry name" value="Znf_TAZ"/>
</dbReference>
<dbReference type="SUPFAM" id="SSF47040">
    <property type="entry name" value="Kix domain of CBP (creb binding protein)"/>
    <property type="match status" value="1"/>
</dbReference>
<keyword evidence="19" id="KW-0804">Transcription</keyword>
<dbReference type="PRINTS" id="PR00503">
    <property type="entry name" value="BROMODOMAIN"/>
</dbReference>
<dbReference type="PROSITE" id="PS50135">
    <property type="entry name" value="ZF_ZZ_2"/>
    <property type="match status" value="1"/>
</dbReference>
<dbReference type="Pfam" id="PF02135">
    <property type="entry name" value="zf-TAZ"/>
    <property type="match status" value="2"/>
</dbReference>
<feature type="compositionally biased region" description="Polar residues" evidence="28">
    <location>
        <begin position="729"/>
        <end position="747"/>
    </location>
</feature>
<dbReference type="Gene3D" id="3.30.60.90">
    <property type="match status" value="1"/>
</dbReference>
<keyword evidence="14" id="KW-0156">Chromatin regulator</keyword>
<dbReference type="Pfam" id="PF08214">
    <property type="entry name" value="HAT_KAT11"/>
    <property type="match status" value="1"/>
</dbReference>
<feature type="domain" description="KIX" evidence="32">
    <location>
        <begin position="311"/>
        <end position="390"/>
    </location>
</feature>
<evidence type="ECO:0000256" key="19">
    <source>
        <dbReference type="ARBA" id="ARBA00023163"/>
    </source>
</evidence>
<dbReference type="PROSITE" id="PS51727">
    <property type="entry name" value="CBP_P300_HAT"/>
    <property type="match status" value="1"/>
</dbReference>
<feature type="compositionally biased region" description="Polar residues" evidence="28">
    <location>
        <begin position="400"/>
        <end position="447"/>
    </location>
</feature>
<keyword evidence="10" id="KW-0677">Repeat</keyword>
<evidence type="ECO:0000259" key="29">
    <source>
        <dbReference type="PROSITE" id="PS50014"/>
    </source>
</evidence>
<dbReference type="InterPro" id="IPR031162">
    <property type="entry name" value="CBP_P300_HAT"/>
</dbReference>
<feature type="compositionally biased region" description="Basic residues" evidence="28">
    <location>
        <begin position="1503"/>
        <end position="1528"/>
    </location>
</feature>
<dbReference type="InterPro" id="IPR013083">
    <property type="entry name" value="Znf_RING/FYVE/PHD"/>
</dbReference>
<evidence type="ECO:0000256" key="6">
    <source>
        <dbReference type="ARBA" id="ARBA00022499"/>
    </source>
</evidence>
<feature type="domain" description="ZZ-type" evidence="31">
    <location>
        <begin position="1621"/>
        <end position="1669"/>
    </location>
</feature>
<keyword evidence="15" id="KW-0007">Acetylation</keyword>
<evidence type="ECO:0000313" key="34">
    <source>
        <dbReference type="EMBL" id="GFS77673.1"/>
    </source>
</evidence>
<feature type="region of interest" description="Disordered" evidence="28">
    <location>
        <begin position="2029"/>
        <end position="2217"/>
    </location>
</feature>
<dbReference type="EC" id="2.3.1.48" evidence="3"/>
<dbReference type="InterPro" id="IPR036427">
    <property type="entry name" value="Bromodomain-like_sf"/>
</dbReference>
<sequence>MSPRNCTSVDSQLGYHSASQMQVSNLPVAQSASEQSTSNDQNAAACPGGAVNAAPSSSAAGGAAATAPPLTADQEKRKLIQLQLVLLLHAYKCRSNENQSGGEVKQCSLPNCSTMKHVLSHMTTCQAGKSCTVPHCASSSQIISHWKNCTQSDCPVCVPLKQAAGRRQQQAATVQTSQPNQGPAPADMQRAYAALGLPFNAGNDSLNLNTMIPRNQTMAGPHLAEQVAHCSSQNLNHIRSLQPGQQNVQQSALQSRSMLQSSSTATFPNTNAQNFLTNDSFQSKVNASNASLLNQQNQLAQVPGMVPDNAIPNKDWHQSVAPDLRQHLVQKIVQTIFPTVDISTYRDTRMLNLVAYAEKVECDMYKAANSREEYYQLLAEKIYKIQKELEEKRQKEKDNQLQQQEVSGTETIINNSSGTASPKPSVMGTVSQSHLPGPSNCDNQQRMPPPNITVSTNIGTRASELFSRSQLSNSLNTNLNITLNQNQFNQTQVRQNSLSSVNLQQQLQQQHFNNLNAVTTITVPTGDQSSIATTLSGVPVSQFSSPVQKSLPQMTSPSLQQNQLQMANSSLQQNQLQLTNSSLAQNHLQLTNASLQQNHLQMTNSSLQQGQIQMVNSSLQQNHLQMGNSSLQQNHLQIGNSLQQNHQQMVNSSLQQNHPQMYAFKTRQILPQHQQQTSRLLGQTGQEQLMMSQQNIKTQIHLLNQSQQQNQIQSVPQQQIQTHLNQLTPTSQTELSPQMPTQFQENPSLQSSAQQSGSLEFQQPSIQQPSRPGSVPGPSPQTPSNPQSLPAQGEQLQQVHGKILIPQQPTLKIEENTEEFQPQASAPAPQQLAEEQLVNNIRSTTPVSSALETESIQTGTKNFNYDSMTSAVADNYEEKMDVDCNSRKENGKPSAMMEGMQTSIKTEVKEEIKEPMDSTEEATNTFGKDSAVIKQELISIKHELVSVKLEPVTDKKESTSPQQSSKPSEGSIVKTELGSGSSQTTSKLNPNAKIFKPDELRQALMPTLENLYKQDPESLPFRQPVDPTLLGIPDYFDIIKKPIDLSTIKRKLDTGEFQDPWQYIDDVNLMFSNAWLYNRKTSRVYKHCTKLSEVFEQDIDPVMRTLGYCCGRKFVFQPQILCCYGKQLCTIPRDSKYWSYQNRYTYCQKCFTDIAGDKVSLEEDPSQPPIVIKKDQFVEMKNNHLDLEPFVHCNECGRKLHQICVLYFEPIWPEGFTCDNCLKSKGKKRKDNKFTAKRLPPTKLGNYIENRVNVYLKRRDAGAGEVTIRVVSSSEKYSEVKPEMKARFVESGELPDRFPYRAKALFAFEEIDGVDTCFFGMHVQEYGSDCSPPNARRVYIAYLDSVHFFQPRQLRTPVYHEILLSYLDYVKQLGYTMAHIWACPPSEGDDYIFHCHPPDQKIPKPKRLQDWYKKMLDKGIVDRVIVDYKDILRQATEDNLTSAAELPYFDDDFWPNVLEESIKELEQEDEEKRKAEASAAEAAARVVATASDVNENEEDSVNGKKKGQKSCRNKKANKNKSNQKKNKKSNYPYAGNDLTAKIITMMEKHKEVFFVIRLQSLKTALPPIIDPDPFIACELMDGRDTFLTMAREKHYEFSSLRRTKFSTMAMLYQLHNQGQDQFVYTCNNCKTNVETRYHCTVCDDFDLCVKCFTKDGHHHKMQKLGFELGDDSSGSDQKQVNPQESRRLAIQRCIQSLEHACQCRDANCRLPSCQKMKRIVLHAKSCPRKGTNACAICKQLIALNYYHAKSCQEAKCPVPFCVNIKYKFKQQRLQQAQILKRRIATMQNRGMTETVKQTSPGNANVANQPSPDSKSQTSPHLPQPGIGMKPTACPPVGALQAVQQVQAAALRQTVPHMVANTRQAVPHMVGTSVNYGNNNPVANHLASNPALMRTPQQMQKPMNQMLSGVPNRMQGMRNMGNWDNTNFNQTLPPQGPQTVQSMGLRQPPQIVGAPNIPNATRSNVGAVGLPQMLSSPGTSTVTQATLNHLLQTLKSSNFSSQKQHVLALLKSNPQLMAAFIKQRTAQQQALNEQRNMLGQQQPQQQAPPPQPRVWQQQPQQQQRQQLTQQQQQQHLLAMQRQQQQTNQFPQPPMYAQRPRMPVQANYGHQGFQQNDGSQFQFQQQRQQLLMQPQIKQMTSPTHPPVSPQQGIYGLPQGSIPSPSQQQLLQQVRSPSPTTAQLAQALCSPQPTASPRTQAATLQNQPIPSPRQQQAPSPIYPAQTQSPHLGLSIGTSRLTGPDQISSRNDMMLTHLTNPVSSHPNIASQLQSPINQELGSSSRDNLDLDHLTREEQLNRYVENL</sequence>
<feature type="compositionally biased region" description="Polar residues" evidence="28">
    <location>
        <begin position="2177"/>
        <end position="2217"/>
    </location>
</feature>